<dbReference type="Pfam" id="PF00072">
    <property type="entry name" value="Response_reg"/>
    <property type="match status" value="1"/>
</dbReference>
<dbReference type="PROSITE" id="PS50930">
    <property type="entry name" value="HTH_LYTTR"/>
    <property type="match status" value="1"/>
</dbReference>
<evidence type="ECO:0000259" key="5">
    <source>
        <dbReference type="PROSITE" id="PS50930"/>
    </source>
</evidence>
<dbReference type="Proteomes" id="UP000253490">
    <property type="component" value="Unassembled WGS sequence"/>
</dbReference>
<sequence>MSIRTILIDDEYLSIEELSFLLSKATDIEIIGRAYNGIEGLKLIKDLKPDLVFLDIQMPDMTGLELSKEINKLDIKCKIIFSTAYDKYALEAFDVEAIDYILKPFEEQRVLKAVNKAKNLIQDENTETEPSKLVKKAVALNKLSVLKEDKILLIDIKSIIVIYTEDRNIYIKTKEETFHSNYSIQELEKKLSDKGFFRTHRSFLVNLNKIKEISPWFNGSYMALLDGYDGEVPISRNNVKAFKNILGI</sequence>
<dbReference type="PANTHER" id="PTHR37299">
    <property type="entry name" value="TRANSCRIPTIONAL REGULATOR-RELATED"/>
    <property type="match status" value="1"/>
</dbReference>
<name>A0A366I9X0_9FIRM</name>
<evidence type="ECO:0000313" key="6">
    <source>
        <dbReference type="EMBL" id="RBP66743.1"/>
    </source>
</evidence>
<dbReference type="GO" id="GO:0003677">
    <property type="term" value="F:DNA binding"/>
    <property type="evidence" value="ECO:0007669"/>
    <property type="project" value="InterPro"/>
</dbReference>
<dbReference type="InterPro" id="IPR046947">
    <property type="entry name" value="LytR-like"/>
</dbReference>
<gene>
    <name evidence="6" type="ORF">DES36_105124</name>
</gene>
<evidence type="ECO:0000256" key="2">
    <source>
        <dbReference type="ARBA" id="ARBA00024867"/>
    </source>
</evidence>
<feature type="domain" description="Response regulatory" evidence="4">
    <location>
        <begin position="4"/>
        <end position="118"/>
    </location>
</feature>
<evidence type="ECO:0000259" key="4">
    <source>
        <dbReference type="PROSITE" id="PS50110"/>
    </source>
</evidence>
<dbReference type="SUPFAM" id="SSF52172">
    <property type="entry name" value="CheY-like"/>
    <property type="match status" value="1"/>
</dbReference>
<dbReference type="OrthoDB" id="3190595at2"/>
<dbReference type="AlphaFoldDB" id="A0A366I9X0"/>
<accession>A0A366I9X0</accession>
<dbReference type="RefSeq" id="WP_113920173.1">
    <property type="nucleotide sequence ID" value="NZ_CALNCS010000169.1"/>
</dbReference>
<keyword evidence="3" id="KW-0597">Phosphoprotein</keyword>
<evidence type="ECO:0000256" key="1">
    <source>
        <dbReference type="ARBA" id="ARBA00018672"/>
    </source>
</evidence>
<evidence type="ECO:0000313" key="7">
    <source>
        <dbReference type="Proteomes" id="UP000253490"/>
    </source>
</evidence>
<dbReference type="SMART" id="SM00850">
    <property type="entry name" value="LytTR"/>
    <property type="match status" value="1"/>
</dbReference>
<dbReference type="Gene3D" id="2.40.50.1020">
    <property type="entry name" value="LytTr DNA-binding domain"/>
    <property type="match status" value="1"/>
</dbReference>
<dbReference type="InterPro" id="IPR011006">
    <property type="entry name" value="CheY-like_superfamily"/>
</dbReference>
<comment type="caution">
    <text evidence="6">The sequence shown here is derived from an EMBL/GenBank/DDBJ whole genome shotgun (WGS) entry which is preliminary data.</text>
</comment>
<proteinExistence type="predicted"/>
<feature type="domain" description="HTH LytTR-type" evidence="5">
    <location>
        <begin position="143"/>
        <end position="248"/>
    </location>
</feature>
<dbReference type="Pfam" id="PF04397">
    <property type="entry name" value="LytTR"/>
    <property type="match status" value="1"/>
</dbReference>
<dbReference type="InterPro" id="IPR001789">
    <property type="entry name" value="Sig_transdc_resp-reg_receiver"/>
</dbReference>
<evidence type="ECO:0000256" key="3">
    <source>
        <dbReference type="PROSITE-ProRule" id="PRU00169"/>
    </source>
</evidence>
<comment type="function">
    <text evidence="2">May play the central regulatory role in sporulation. It may be an element of the effector pathway responsible for the activation of sporulation genes in response to nutritional stress. Spo0A may act in concert with spo0H (a sigma factor) to control the expression of some genes that are critical to the sporulation process.</text>
</comment>
<dbReference type="InterPro" id="IPR007492">
    <property type="entry name" value="LytTR_DNA-bd_dom"/>
</dbReference>
<protein>
    <recommendedName>
        <fullName evidence="1">Stage 0 sporulation protein A homolog</fullName>
    </recommendedName>
</protein>
<dbReference type="Gene3D" id="3.40.50.2300">
    <property type="match status" value="1"/>
</dbReference>
<reference evidence="6 7" key="1">
    <citation type="submission" date="2018-06" db="EMBL/GenBank/DDBJ databases">
        <title>Genomic Encyclopedia of Type Strains, Phase IV (KMG-IV): sequencing the most valuable type-strain genomes for metagenomic binning, comparative biology and taxonomic classification.</title>
        <authorList>
            <person name="Goeker M."/>
        </authorList>
    </citation>
    <scope>NUCLEOTIDE SEQUENCE [LARGE SCALE GENOMIC DNA]</scope>
    <source>
        <strain evidence="6 7">DSM 22112</strain>
    </source>
</reference>
<dbReference type="EMBL" id="QNRX01000005">
    <property type="protein sequence ID" value="RBP66743.1"/>
    <property type="molecule type" value="Genomic_DNA"/>
</dbReference>
<feature type="modified residue" description="4-aspartylphosphate" evidence="3">
    <location>
        <position position="55"/>
    </location>
</feature>
<dbReference type="GO" id="GO:0000156">
    <property type="term" value="F:phosphorelay response regulator activity"/>
    <property type="evidence" value="ECO:0007669"/>
    <property type="project" value="InterPro"/>
</dbReference>
<organism evidence="6 7">
    <name type="scientific">Alkalibaculum bacchi</name>
    <dbReference type="NCBI Taxonomy" id="645887"/>
    <lineage>
        <taxon>Bacteria</taxon>
        <taxon>Bacillati</taxon>
        <taxon>Bacillota</taxon>
        <taxon>Clostridia</taxon>
        <taxon>Eubacteriales</taxon>
        <taxon>Eubacteriaceae</taxon>
        <taxon>Alkalibaculum</taxon>
    </lineage>
</organism>
<keyword evidence="7" id="KW-1185">Reference proteome</keyword>
<dbReference type="SMART" id="SM00448">
    <property type="entry name" value="REC"/>
    <property type="match status" value="1"/>
</dbReference>
<dbReference type="PANTHER" id="PTHR37299:SF1">
    <property type="entry name" value="STAGE 0 SPORULATION PROTEIN A HOMOLOG"/>
    <property type="match status" value="1"/>
</dbReference>
<dbReference type="PROSITE" id="PS50110">
    <property type="entry name" value="RESPONSE_REGULATORY"/>
    <property type="match status" value="1"/>
</dbReference>